<dbReference type="InterPro" id="IPR017994">
    <property type="entry name" value="P_trefoil_chordata"/>
</dbReference>
<dbReference type="CDD" id="cd00111">
    <property type="entry name" value="Trefoil"/>
    <property type="match status" value="2"/>
</dbReference>
<accession>A0ABM1KND7</accession>
<comment type="caution">
    <text evidence="4">Lacks conserved residue(s) required for the propagation of feature annotation.</text>
</comment>
<feature type="domain" description="P-type" evidence="5">
    <location>
        <begin position="17"/>
        <end position="62"/>
    </location>
</feature>
<dbReference type="PANTHER" id="PTHR13826:SF14">
    <property type="entry name" value="TREFOIL FACTOR 2"/>
    <property type="match status" value="1"/>
</dbReference>
<feature type="non-terminal residue" evidence="7">
    <location>
        <position position="115"/>
    </location>
</feature>
<name>A0ABM1KND7_GEKJA</name>
<evidence type="ECO:0000256" key="2">
    <source>
        <dbReference type="ARBA" id="ARBA00022525"/>
    </source>
</evidence>
<keyword evidence="6" id="KW-1185">Reference proteome</keyword>
<evidence type="ECO:0000256" key="1">
    <source>
        <dbReference type="ARBA" id="ARBA00004613"/>
    </source>
</evidence>
<dbReference type="InterPro" id="IPR044913">
    <property type="entry name" value="P_trefoil_dom_sf"/>
</dbReference>
<dbReference type="SMART" id="SM00018">
    <property type="entry name" value="PD"/>
    <property type="match status" value="2"/>
</dbReference>
<feature type="disulfide bond" evidence="4">
    <location>
        <begin position="70"/>
        <end position="96"/>
    </location>
</feature>
<dbReference type="Proteomes" id="UP000694871">
    <property type="component" value="Unplaced"/>
</dbReference>
<comment type="subcellular location">
    <subcellularLocation>
        <location evidence="1">Secreted</location>
    </subcellularLocation>
</comment>
<evidence type="ECO:0000313" key="6">
    <source>
        <dbReference type="Proteomes" id="UP000694871"/>
    </source>
</evidence>
<gene>
    <name evidence="7" type="primary">LOC107117591</name>
</gene>
<evidence type="ECO:0000259" key="5">
    <source>
        <dbReference type="PROSITE" id="PS51448"/>
    </source>
</evidence>
<protein>
    <submittedName>
        <fullName evidence="7">Trefoil factor 2-like</fullName>
    </submittedName>
</protein>
<organism evidence="6 7">
    <name type="scientific">Gekko japonicus</name>
    <name type="common">Schlegel's Japanese gecko</name>
    <dbReference type="NCBI Taxonomy" id="146911"/>
    <lineage>
        <taxon>Eukaryota</taxon>
        <taxon>Metazoa</taxon>
        <taxon>Chordata</taxon>
        <taxon>Craniata</taxon>
        <taxon>Vertebrata</taxon>
        <taxon>Euteleostomi</taxon>
        <taxon>Lepidosauria</taxon>
        <taxon>Squamata</taxon>
        <taxon>Bifurcata</taxon>
        <taxon>Gekkota</taxon>
        <taxon>Gekkonidae</taxon>
        <taxon>Gekkoninae</taxon>
        <taxon>Gekko</taxon>
    </lineage>
</organism>
<dbReference type="InterPro" id="IPR000519">
    <property type="entry name" value="P_trefoil_dom"/>
</dbReference>
<feature type="disulfide bond" evidence="4">
    <location>
        <begin position="90"/>
        <end position="107"/>
    </location>
</feature>
<evidence type="ECO:0000313" key="7">
    <source>
        <dbReference type="RefSeq" id="XP_015275224.1"/>
    </source>
</evidence>
<keyword evidence="3 4" id="KW-1015">Disulfide bond</keyword>
<dbReference type="PRINTS" id="PR00680">
    <property type="entry name" value="PTREFOIL"/>
</dbReference>
<evidence type="ECO:0000256" key="4">
    <source>
        <dbReference type="PROSITE-ProRule" id="PRU00779"/>
    </source>
</evidence>
<dbReference type="RefSeq" id="XP_015275224.1">
    <property type="nucleotide sequence ID" value="XM_015419738.1"/>
</dbReference>
<evidence type="ECO:0000256" key="3">
    <source>
        <dbReference type="ARBA" id="ARBA00023157"/>
    </source>
</evidence>
<feature type="disulfide bond" evidence="4">
    <location>
        <begin position="31"/>
        <end position="46"/>
    </location>
</feature>
<keyword evidence="2" id="KW-0964">Secreted</keyword>
<dbReference type="GeneID" id="107117591"/>
<feature type="disulfide bond" evidence="4">
    <location>
        <begin position="41"/>
        <end position="58"/>
    </location>
</feature>
<dbReference type="PANTHER" id="PTHR13826">
    <property type="entry name" value="INTESTINAL TREFOIL FACTOR-RELATED"/>
    <property type="match status" value="1"/>
</dbReference>
<sequence>MTVMIKQVQKGLGAPSAACRCHLDPKTRVNCGFPGITAQQCRSAGCCFSSKVPGVPWCFSPAPPTYKKVCPANVKVRKNCGYPGISAEDCEARGCCFESHPPAVPWCFFHVLEVQ</sequence>
<dbReference type="Pfam" id="PF00088">
    <property type="entry name" value="Trefoil"/>
    <property type="match status" value="2"/>
</dbReference>
<dbReference type="PROSITE" id="PS00025">
    <property type="entry name" value="P_TREFOIL_1"/>
    <property type="match status" value="2"/>
</dbReference>
<dbReference type="Gene3D" id="4.10.110.10">
    <property type="entry name" value="Spasmolytic Protein, domain 1"/>
    <property type="match status" value="2"/>
</dbReference>
<dbReference type="InterPro" id="IPR017957">
    <property type="entry name" value="P_trefoil_CS"/>
</dbReference>
<reference evidence="7" key="1">
    <citation type="submission" date="2025-08" db="UniProtKB">
        <authorList>
            <consortium name="RefSeq"/>
        </authorList>
    </citation>
    <scope>IDENTIFICATION</scope>
</reference>
<proteinExistence type="predicted"/>
<feature type="domain" description="P-type" evidence="5">
    <location>
        <begin position="68"/>
        <end position="111"/>
    </location>
</feature>
<dbReference type="SUPFAM" id="SSF57492">
    <property type="entry name" value="Trefoil"/>
    <property type="match status" value="2"/>
</dbReference>
<dbReference type="PROSITE" id="PS51448">
    <property type="entry name" value="P_TREFOIL_2"/>
    <property type="match status" value="2"/>
</dbReference>
<feature type="disulfide bond" evidence="4">
    <location>
        <begin position="80"/>
        <end position="95"/>
    </location>
</feature>